<dbReference type="PANTHER" id="PTHR30250:SF11">
    <property type="entry name" value="O-ANTIGEN TRANSPORTER-RELATED"/>
    <property type="match status" value="1"/>
</dbReference>
<evidence type="ECO:0000256" key="2">
    <source>
        <dbReference type="ARBA" id="ARBA00022475"/>
    </source>
</evidence>
<proteinExistence type="predicted"/>
<evidence type="ECO:0000256" key="1">
    <source>
        <dbReference type="ARBA" id="ARBA00004651"/>
    </source>
</evidence>
<dbReference type="EMBL" id="FNQC01000010">
    <property type="protein sequence ID" value="SDZ32753.1"/>
    <property type="molecule type" value="Genomic_DNA"/>
</dbReference>
<feature type="transmembrane region" description="Helical" evidence="6">
    <location>
        <begin position="328"/>
        <end position="344"/>
    </location>
</feature>
<evidence type="ECO:0000313" key="7">
    <source>
        <dbReference type="EMBL" id="SDZ32753.1"/>
    </source>
</evidence>
<evidence type="ECO:0000313" key="8">
    <source>
        <dbReference type="Proteomes" id="UP000199663"/>
    </source>
</evidence>
<dbReference type="InterPro" id="IPR050833">
    <property type="entry name" value="Poly_Biosynth_Transport"/>
</dbReference>
<comment type="caution">
    <text evidence="7">The sequence shown here is derived from an EMBL/GenBank/DDBJ whole genome shotgun (WGS) entry which is preliminary data.</text>
</comment>
<name>A0A1H3S3T8_9BACT</name>
<feature type="transmembrane region" description="Helical" evidence="6">
    <location>
        <begin position="43"/>
        <end position="62"/>
    </location>
</feature>
<feature type="transmembrane region" description="Helical" evidence="6">
    <location>
        <begin position="181"/>
        <end position="198"/>
    </location>
</feature>
<dbReference type="PANTHER" id="PTHR30250">
    <property type="entry name" value="PST FAMILY PREDICTED COLANIC ACID TRANSPORTER"/>
    <property type="match status" value="1"/>
</dbReference>
<dbReference type="Pfam" id="PF13440">
    <property type="entry name" value="Polysacc_synt_3"/>
    <property type="match status" value="1"/>
</dbReference>
<feature type="transmembrane region" description="Helical" evidence="6">
    <location>
        <begin position="365"/>
        <end position="383"/>
    </location>
</feature>
<dbReference type="RefSeq" id="WP_019598624.1">
    <property type="nucleotide sequence ID" value="NZ_FNQC01000010.1"/>
</dbReference>
<keyword evidence="8" id="KW-1185">Reference proteome</keyword>
<evidence type="ECO:0000256" key="5">
    <source>
        <dbReference type="ARBA" id="ARBA00023136"/>
    </source>
</evidence>
<accession>A0A1H3S3T8</accession>
<keyword evidence="4 6" id="KW-1133">Transmembrane helix</keyword>
<evidence type="ECO:0000256" key="4">
    <source>
        <dbReference type="ARBA" id="ARBA00022989"/>
    </source>
</evidence>
<protein>
    <submittedName>
        <fullName evidence="7">Membrane protein involved in the export of O-antigen and teichoic acid</fullName>
    </submittedName>
</protein>
<feature type="transmembrane region" description="Helical" evidence="6">
    <location>
        <begin position="389"/>
        <end position="409"/>
    </location>
</feature>
<feature type="transmembrane region" description="Helical" evidence="6">
    <location>
        <begin position="83"/>
        <end position="107"/>
    </location>
</feature>
<feature type="transmembrane region" description="Helical" evidence="6">
    <location>
        <begin position="150"/>
        <end position="169"/>
    </location>
</feature>
<evidence type="ECO:0000256" key="6">
    <source>
        <dbReference type="SAM" id="Phobius"/>
    </source>
</evidence>
<feature type="transmembrane region" description="Helical" evidence="6">
    <location>
        <begin position="293"/>
        <end position="316"/>
    </location>
</feature>
<keyword evidence="2" id="KW-1003">Cell membrane</keyword>
<organism evidence="7 8">
    <name type="scientific">Rhodonellum ikkaensis</name>
    <dbReference type="NCBI Taxonomy" id="336829"/>
    <lineage>
        <taxon>Bacteria</taxon>
        <taxon>Pseudomonadati</taxon>
        <taxon>Bacteroidota</taxon>
        <taxon>Cytophagia</taxon>
        <taxon>Cytophagales</taxon>
        <taxon>Cytophagaceae</taxon>
        <taxon>Rhodonellum</taxon>
    </lineage>
</organism>
<feature type="transmembrane region" description="Helical" evidence="6">
    <location>
        <begin position="20"/>
        <end position="37"/>
    </location>
</feature>
<reference evidence="7 8" key="1">
    <citation type="submission" date="2016-10" db="EMBL/GenBank/DDBJ databases">
        <authorList>
            <person name="Varghese N."/>
            <person name="Submissions S."/>
        </authorList>
    </citation>
    <scope>NUCLEOTIDE SEQUENCE [LARGE SCALE GENOMIC DNA]</scope>
    <source>
        <strain evidence="7 8">DSM 17997</strain>
    </source>
</reference>
<feature type="transmembrane region" description="Helical" evidence="6">
    <location>
        <begin position="119"/>
        <end position="138"/>
    </location>
</feature>
<keyword evidence="5 6" id="KW-0472">Membrane</keyword>
<gene>
    <name evidence="7" type="ORF">SAMN05444412_11096</name>
</gene>
<evidence type="ECO:0000256" key="3">
    <source>
        <dbReference type="ARBA" id="ARBA00022692"/>
    </source>
</evidence>
<keyword evidence="3 6" id="KW-0812">Transmembrane</keyword>
<dbReference type="Proteomes" id="UP000199663">
    <property type="component" value="Unassembled WGS sequence"/>
</dbReference>
<sequence length="453" mass="51060">MSEKNYWLSSGFFSMMHRGVDFIVGFVGFMILVRLFSPEEFGVWVLFITIAAIIDMARNGFLQNGMIKFIVAEKGMENSKIQISALQLNAALTLLIILFIWMAAPFAETLFGAKGLADLLQIHVFFLPFLIFHTHNLILMQATFNFKSYFFAGISKSVPFFVFIAIVYLLDYTPSLIELAWYYNLCFIFALLTSQYQVKNQFQILWGWHKEWLGKIFHFGKFVFGTNLVSMLTSSMDKFLLGALLSPVQVAMANSAGRIVNLLDIPINSISSISFPKASEAHEKKQVAEVSRIFEMTVAAMFSFSMAFLVVVVFLAKYIILLVAGENYLDAVPYLQLISLIAILKPLDRQTGIFLDAIGKPAYNMVLVFGTLAYGIALSWVFILQFGLIGAAMGVLVAISITVVIKIYILNKFLSISYGNILKETFFNYPKAFKIAVDQFQKIKNSRSNRSTK</sequence>
<comment type="subcellular location">
    <subcellularLocation>
        <location evidence="1">Cell membrane</location>
        <topology evidence="1">Multi-pass membrane protein</topology>
    </subcellularLocation>
</comment>